<dbReference type="SMART" id="SM00220">
    <property type="entry name" value="S_TKc"/>
    <property type="match status" value="1"/>
</dbReference>
<evidence type="ECO:0000256" key="1">
    <source>
        <dbReference type="ARBA" id="ARBA00022527"/>
    </source>
</evidence>
<feature type="region of interest" description="Disordered" evidence="6">
    <location>
        <begin position="217"/>
        <end position="237"/>
    </location>
</feature>
<accession>A0A7S0H0P7</accession>
<dbReference type="Gene3D" id="1.10.510.10">
    <property type="entry name" value="Transferase(Phosphotransferase) domain 1"/>
    <property type="match status" value="1"/>
</dbReference>
<feature type="compositionally biased region" description="Basic and acidic residues" evidence="6">
    <location>
        <begin position="222"/>
        <end position="234"/>
    </location>
</feature>
<evidence type="ECO:0000259" key="7">
    <source>
        <dbReference type="PROSITE" id="PS50011"/>
    </source>
</evidence>
<name>A0A7S0H0P7_MICPS</name>
<keyword evidence="1" id="KW-0723">Serine/threonine-protein kinase</keyword>
<dbReference type="InterPro" id="IPR011009">
    <property type="entry name" value="Kinase-like_dom_sf"/>
</dbReference>
<dbReference type="GO" id="GO:0004674">
    <property type="term" value="F:protein serine/threonine kinase activity"/>
    <property type="evidence" value="ECO:0007669"/>
    <property type="project" value="UniProtKB-KW"/>
</dbReference>
<dbReference type="PROSITE" id="PS50011">
    <property type="entry name" value="PROTEIN_KINASE_DOM"/>
    <property type="match status" value="1"/>
</dbReference>
<evidence type="ECO:0000313" key="8">
    <source>
        <dbReference type="EMBL" id="CAD8448585.1"/>
    </source>
</evidence>
<dbReference type="InterPro" id="IPR000719">
    <property type="entry name" value="Prot_kinase_dom"/>
</dbReference>
<dbReference type="Pfam" id="PF00069">
    <property type="entry name" value="Pkinase"/>
    <property type="match status" value="1"/>
</dbReference>
<keyword evidence="4" id="KW-0418">Kinase</keyword>
<keyword evidence="5" id="KW-0067">ATP-binding</keyword>
<dbReference type="SUPFAM" id="SSF56112">
    <property type="entry name" value="Protein kinase-like (PK-like)"/>
    <property type="match status" value="1"/>
</dbReference>
<evidence type="ECO:0000256" key="6">
    <source>
        <dbReference type="SAM" id="MobiDB-lite"/>
    </source>
</evidence>
<feature type="domain" description="Protein kinase" evidence="7">
    <location>
        <begin position="13"/>
        <end position="363"/>
    </location>
</feature>
<evidence type="ECO:0000256" key="5">
    <source>
        <dbReference type="ARBA" id="ARBA00022840"/>
    </source>
</evidence>
<keyword evidence="3" id="KW-0547">Nucleotide-binding</keyword>
<evidence type="ECO:0000256" key="2">
    <source>
        <dbReference type="ARBA" id="ARBA00022679"/>
    </source>
</evidence>
<reference evidence="8" key="1">
    <citation type="submission" date="2021-01" db="EMBL/GenBank/DDBJ databases">
        <authorList>
            <person name="Corre E."/>
            <person name="Pelletier E."/>
            <person name="Niang G."/>
            <person name="Scheremetjew M."/>
            <person name="Finn R."/>
            <person name="Kale V."/>
            <person name="Holt S."/>
            <person name="Cochrane G."/>
            <person name="Meng A."/>
            <person name="Brown T."/>
            <person name="Cohen L."/>
        </authorList>
    </citation>
    <scope>NUCLEOTIDE SEQUENCE</scope>
    <source>
        <strain evidence="8">CCAC1681</strain>
    </source>
</reference>
<gene>
    <name evidence="8" type="ORF">MSP1401_LOCUS10692</name>
</gene>
<dbReference type="EMBL" id="HBEN01012838">
    <property type="protein sequence ID" value="CAD8448585.1"/>
    <property type="molecule type" value="Transcribed_RNA"/>
</dbReference>
<proteinExistence type="predicted"/>
<evidence type="ECO:0000256" key="4">
    <source>
        <dbReference type="ARBA" id="ARBA00022777"/>
    </source>
</evidence>
<organism evidence="8">
    <name type="scientific">Micromonas pusilla</name>
    <name type="common">Picoplanktonic green alga</name>
    <name type="synonym">Chromulina pusilla</name>
    <dbReference type="NCBI Taxonomy" id="38833"/>
    <lineage>
        <taxon>Eukaryota</taxon>
        <taxon>Viridiplantae</taxon>
        <taxon>Chlorophyta</taxon>
        <taxon>Mamiellophyceae</taxon>
        <taxon>Mamiellales</taxon>
        <taxon>Mamiellaceae</taxon>
        <taxon>Micromonas</taxon>
    </lineage>
</organism>
<dbReference type="GO" id="GO:0005524">
    <property type="term" value="F:ATP binding"/>
    <property type="evidence" value="ECO:0007669"/>
    <property type="project" value="UniProtKB-KW"/>
</dbReference>
<evidence type="ECO:0000256" key="3">
    <source>
        <dbReference type="ARBA" id="ARBA00022741"/>
    </source>
</evidence>
<dbReference type="AlphaFoldDB" id="A0A7S0H0P7"/>
<sequence length="406" mass="43770">MDRDSKVCFDDAFEVGERIGAGGLGTVHACRARGKNDAKRPRVAPLVVKTVRVESDVGGCVRANVRAINRVDAEIRALRRLDACAERDSDAASAMFPSLVAAFFFEEKHPVDFDAGYRAARVVTTNPFGAAENACDLARLRAEARSRRKNGETNVTFPESEACFYAAQIVVALRYAHVKAKLAHGDVKPENVLVSRETGAVALCDFDLARASTDEDDALESDVEKKKEEKRRSGSDAVGVLGTPEYVAPELLRGAVDGATSQTDWYQLGVLAFELVFGKTPFASPFGVVSMTLRAIEANDLTFFDAALASAEDADGGKDAKKKPGSFCKSSASVSFLRFARALLEGDPAARLGDADVRAAEFFAPVEWEALERGGGLACYGAFKTPDTTDAWILFSSREERSSRAE</sequence>
<keyword evidence="2" id="KW-0808">Transferase</keyword>
<dbReference type="PROSITE" id="PS00108">
    <property type="entry name" value="PROTEIN_KINASE_ST"/>
    <property type="match status" value="1"/>
</dbReference>
<dbReference type="PANTHER" id="PTHR24351">
    <property type="entry name" value="RIBOSOMAL PROTEIN S6 KINASE"/>
    <property type="match status" value="1"/>
</dbReference>
<dbReference type="InterPro" id="IPR008271">
    <property type="entry name" value="Ser/Thr_kinase_AS"/>
</dbReference>
<protein>
    <recommendedName>
        <fullName evidence="7">Protein kinase domain-containing protein</fullName>
    </recommendedName>
</protein>